<dbReference type="Proteomes" id="UP000007652">
    <property type="component" value="Unassembled WGS sequence"/>
</dbReference>
<dbReference type="eggNOG" id="COG2856">
    <property type="taxonomic scope" value="Bacteria"/>
</dbReference>
<organism evidence="2 3">
    <name type="scientific">Caloramator australicus RC3</name>
    <dbReference type="NCBI Taxonomy" id="857293"/>
    <lineage>
        <taxon>Bacteria</taxon>
        <taxon>Bacillati</taxon>
        <taxon>Bacillota</taxon>
        <taxon>Clostridia</taxon>
        <taxon>Eubacteriales</taxon>
        <taxon>Clostridiaceae</taxon>
        <taxon>Caloramator</taxon>
    </lineage>
</organism>
<gene>
    <name evidence="2" type="ORF">CAAU_0764</name>
</gene>
<keyword evidence="3" id="KW-1185">Reference proteome</keyword>
<dbReference type="RefSeq" id="WP_008908124.1">
    <property type="nucleotide sequence ID" value="NZ_CAKP01000036.1"/>
</dbReference>
<dbReference type="EMBL" id="CAKP01000036">
    <property type="protein sequence ID" value="CCJ32848.1"/>
    <property type="molecule type" value="Genomic_DNA"/>
</dbReference>
<accession>I7KT56</accession>
<dbReference type="AlphaFoldDB" id="I7KT56"/>
<evidence type="ECO:0000259" key="1">
    <source>
        <dbReference type="Pfam" id="PF06114"/>
    </source>
</evidence>
<reference evidence="2 3" key="1">
    <citation type="journal article" date="2011" name="J. Bacteriol.">
        <title>Draft genome sequence of Caloramator australicus strain RC3T, a thermoanaerobe from the Great Artesian Basin of Australia.</title>
        <authorList>
            <person name="Ogg C.D."/>
            <person name="Patel B.K.C."/>
        </authorList>
    </citation>
    <scope>NUCLEOTIDE SEQUENCE [LARGE SCALE GENOMIC DNA]</scope>
    <source>
        <strain evidence="2 3">RC3</strain>
    </source>
</reference>
<comment type="caution">
    <text evidence="2">The sequence shown here is derived from an EMBL/GenBank/DDBJ whole genome shotgun (WGS) entry which is preliminary data.</text>
</comment>
<dbReference type="OrthoDB" id="1707128at2"/>
<dbReference type="Pfam" id="PF06114">
    <property type="entry name" value="Peptidase_M78"/>
    <property type="match status" value="1"/>
</dbReference>
<feature type="domain" description="IrrE N-terminal-like" evidence="1">
    <location>
        <begin position="13"/>
        <end position="123"/>
    </location>
</feature>
<dbReference type="InterPro" id="IPR010359">
    <property type="entry name" value="IrrE_HExxH"/>
</dbReference>
<evidence type="ECO:0000313" key="2">
    <source>
        <dbReference type="EMBL" id="CCJ32848.1"/>
    </source>
</evidence>
<protein>
    <submittedName>
        <fullName evidence="2">Gp23-like protein</fullName>
    </submittedName>
</protein>
<evidence type="ECO:0000313" key="3">
    <source>
        <dbReference type="Proteomes" id="UP000007652"/>
    </source>
</evidence>
<dbReference type="STRING" id="857293.CAAU_0764"/>
<name>I7KT56_9CLOT</name>
<proteinExistence type="predicted"/>
<sequence>MTFEKLLDEAAKDNINVIEMKFKGNIKGLYCNNTIAISKKLKTDAEKTCVLAEEMGHHHTSSGNILEQSNINNIKQEKIARNWAYKKLVGITSLIRAYKSGVRNRYELAEFLNVTEDFLEEALKYYKEKYGTYYAIDNYVICFDPLAILEMF</sequence>